<dbReference type="InterPro" id="IPR038435">
    <property type="entry name" value="DNA_pack_C_sf"/>
</dbReference>
<evidence type="ECO:0000313" key="2">
    <source>
        <dbReference type="Proteomes" id="UP000124452"/>
    </source>
</evidence>
<dbReference type="Proteomes" id="UP000124452">
    <property type="component" value="Segment"/>
</dbReference>
<accession>A0A0B4Q6A9</accession>
<dbReference type="Gene3D" id="3.40.50.300">
    <property type="entry name" value="P-loop containing nucleotide triphosphate hydrolases"/>
    <property type="match status" value="1"/>
</dbReference>
<dbReference type="GeneID" id="23104166"/>
<dbReference type="GO" id="GO:0051276">
    <property type="term" value="P:chromosome organization"/>
    <property type="evidence" value="ECO:0007669"/>
    <property type="project" value="InterPro"/>
</dbReference>
<name>A0A0B4Q6A9_9GAMA</name>
<protein>
    <submittedName>
        <fullName evidence="1">DNA packaging terminase subunit 1</fullName>
    </submittedName>
</protein>
<dbReference type="InterPro" id="IPR027417">
    <property type="entry name" value="P-loop_NTPase"/>
</dbReference>
<dbReference type="RefSeq" id="YP_009118419.1">
    <property type="nucleotide sequence ID" value="NC_026421.1"/>
</dbReference>
<dbReference type="Gene3D" id="3.30.420.320">
    <property type="match status" value="1"/>
</dbReference>
<sequence>MLLSGKKKMLLDNYETAAARGRGGDERRRGWAFDRPAIVTKRDKSDRMAHPYIGIIPRSNAYSAVLDSYCKSLNPVYGDGVAPALGNGREVVASPAGVCEELALAARRLCADHPFSDPEALVEFASAVMTQRTSRGCPVFRELRGFVVNLASFLNRGYSVKSDTIEPFQKQLILHTFYFLISIKAPQAANTLFDVFKEYFGLQDMGRDMLQTFKQKSTVYLIPRRHGKTWIVVAIIAMLLTSVENVHVGYVAHQKHVANSVFTEIVNTIYRWFPAKNVYVKKENGVVIYTGGDGRRPSTLMCATCFNKNSIRGQTFNLLYVDEANFIKKDSLPSILGFMLQKDAKIIFISSVNSSDQTTSFLYNLKNAKEKMLNVVNYVCPQHREDFSLQESVVSCPCYRLHIPTYITIDENIKDTTNLFMEGAFTTELMGDGAVPTRTNMHKVVSEPALEQFDLCRTDTGSEEARDGLEHTLYVYVDPAYTNNSEASGTGVGAVVSLRNKERSVVVGAEHFFLRELTGASALQIANCAIALIRSLAVLHPFLREAHVAIEGNSSQDSAVAIATFMSDCCPLPLKFLHHTDKASGVQWPMYMLGAEKAQAFESFIYALNSGTVSCSQTMVSNTIKLSFDPVAYLIEQIRAIKCYPLKDGSVTFCAKQKGSSDDTLVAVVMAHYFATSGKHVFKNHMKQI</sequence>
<reference evidence="1 2" key="1">
    <citation type="journal article" date="2015" name="Genome Announc.">
        <title>Genome sequences of equid herpesviruses 2 and 5.</title>
        <authorList>
            <person name="Wilkie G.S."/>
            <person name="Kerr K."/>
            <person name="Stewart J.P."/>
            <person name="Studdert M.J."/>
            <person name="Davison A.J."/>
        </authorList>
    </citation>
    <scope>NUCLEOTIDE SEQUENCE [LARGE SCALE GENOMIC DNA]</scope>
    <source>
        <strain evidence="1">2-141/67</strain>
    </source>
</reference>
<dbReference type="InterPro" id="IPR003499">
    <property type="entry name" value="DNA_pack_N"/>
</dbReference>
<dbReference type="InterPro" id="IPR033663">
    <property type="entry name" value="HSV_TRM3"/>
</dbReference>
<dbReference type="HAMAP" id="MF_04013">
    <property type="entry name" value="HSV_TRM3"/>
    <property type="match status" value="1"/>
</dbReference>
<dbReference type="Pfam" id="PF02500">
    <property type="entry name" value="DNA_pack_N"/>
    <property type="match status" value="1"/>
</dbReference>
<dbReference type="Pfam" id="PF02499">
    <property type="entry name" value="DNA_pack_C"/>
    <property type="match status" value="1"/>
</dbReference>
<organism evidence="1 2">
    <name type="scientific">Equid gammaherpesvirus 5</name>
    <dbReference type="NCBI Taxonomy" id="10371"/>
    <lineage>
        <taxon>Viruses</taxon>
        <taxon>Duplodnaviria</taxon>
        <taxon>Heunggongvirae</taxon>
        <taxon>Peploviricota</taxon>
        <taxon>Herviviricetes</taxon>
        <taxon>Herpesvirales</taxon>
        <taxon>Orthoherpesviridae</taxon>
        <taxon>Gammaherpesvirinae</taxon>
        <taxon>Percavirus</taxon>
        <taxon>Percavirus equidgamma5</taxon>
    </lineage>
</organism>
<keyword evidence="2" id="KW-1185">Reference proteome</keyword>
<dbReference type="InterPro" id="IPR003498">
    <property type="entry name" value="DNA_pack_C"/>
</dbReference>
<dbReference type="EMBL" id="KM924295">
    <property type="protein sequence ID" value="AIU39554.1"/>
    <property type="molecule type" value="Genomic_DNA"/>
</dbReference>
<proteinExistence type="inferred from homology"/>
<dbReference type="OrthoDB" id="787at10239"/>
<evidence type="ECO:0000313" key="1">
    <source>
        <dbReference type="EMBL" id="AIU39554.1"/>
    </source>
</evidence>
<dbReference type="KEGG" id="vg:23104166"/>
<gene>
    <name evidence="1" type="primary">ORF29</name>
</gene>